<dbReference type="PANTHER" id="PTHR22946">
    <property type="entry name" value="DIENELACTONE HYDROLASE DOMAIN-CONTAINING PROTEIN-RELATED"/>
    <property type="match status" value="1"/>
</dbReference>
<accession>A0A0G0WZI4</accession>
<evidence type="ECO:0000259" key="2">
    <source>
        <dbReference type="Pfam" id="PF00326"/>
    </source>
</evidence>
<dbReference type="GO" id="GO:0052689">
    <property type="term" value="F:carboxylic ester hydrolase activity"/>
    <property type="evidence" value="ECO:0007669"/>
    <property type="project" value="UniProtKB-ARBA"/>
</dbReference>
<evidence type="ECO:0000313" key="3">
    <source>
        <dbReference type="EMBL" id="KKS18209.1"/>
    </source>
</evidence>
<name>A0A0G0WZI4_9BACT</name>
<dbReference type="InterPro" id="IPR001375">
    <property type="entry name" value="Peptidase_S9_cat"/>
</dbReference>
<feature type="non-terminal residue" evidence="3">
    <location>
        <position position="1"/>
    </location>
</feature>
<feature type="domain" description="Peptidase S9 prolyl oligopeptidase catalytic" evidence="2">
    <location>
        <begin position="147"/>
        <end position="356"/>
    </location>
</feature>
<evidence type="ECO:0000256" key="1">
    <source>
        <dbReference type="ARBA" id="ARBA00022801"/>
    </source>
</evidence>
<dbReference type="Pfam" id="PF00326">
    <property type="entry name" value="Peptidase_S9"/>
    <property type="match status" value="1"/>
</dbReference>
<dbReference type="InterPro" id="IPR050261">
    <property type="entry name" value="FrsA_esterase"/>
</dbReference>
<dbReference type="PATRIC" id="fig|1618556.3.peg.157"/>
<organism evidence="3 4">
    <name type="scientific">Candidatus Woesebacteria bacterium GW2011_GWA1_41_7</name>
    <dbReference type="NCBI Taxonomy" id="1618556"/>
    <lineage>
        <taxon>Bacteria</taxon>
        <taxon>Candidatus Woeseibacteriota</taxon>
    </lineage>
</organism>
<dbReference type="AlphaFoldDB" id="A0A0G0WZI4"/>
<evidence type="ECO:0000313" key="4">
    <source>
        <dbReference type="Proteomes" id="UP000033969"/>
    </source>
</evidence>
<dbReference type="EMBL" id="LCBU01000010">
    <property type="protein sequence ID" value="KKS18209.1"/>
    <property type="molecule type" value="Genomic_DNA"/>
</dbReference>
<dbReference type="PANTHER" id="PTHR22946:SF9">
    <property type="entry name" value="POLYKETIDE TRANSFERASE AF380"/>
    <property type="match status" value="1"/>
</dbReference>
<dbReference type="Gene3D" id="3.40.50.1820">
    <property type="entry name" value="alpha/beta hydrolase"/>
    <property type="match status" value="1"/>
</dbReference>
<dbReference type="PROSITE" id="PS00708">
    <property type="entry name" value="PRO_ENDOPEP_SER"/>
    <property type="match status" value="1"/>
</dbReference>
<keyword evidence="1" id="KW-0378">Hydrolase</keyword>
<dbReference type="GO" id="GO:0006508">
    <property type="term" value="P:proteolysis"/>
    <property type="evidence" value="ECO:0007669"/>
    <property type="project" value="InterPro"/>
</dbReference>
<proteinExistence type="predicted"/>
<dbReference type="GO" id="GO:0004252">
    <property type="term" value="F:serine-type endopeptidase activity"/>
    <property type="evidence" value="ECO:0007669"/>
    <property type="project" value="InterPro"/>
</dbReference>
<reference evidence="3 4" key="1">
    <citation type="journal article" date="2015" name="Nature">
        <title>rRNA introns, odd ribosomes, and small enigmatic genomes across a large radiation of phyla.</title>
        <authorList>
            <person name="Brown C.T."/>
            <person name="Hug L.A."/>
            <person name="Thomas B.C."/>
            <person name="Sharon I."/>
            <person name="Castelle C.J."/>
            <person name="Singh A."/>
            <person name="Wilkins M.J."/>
            <person name="Williams K.H."/>
            <person name="Banfield J.F."/>
        </authorList>
    </citation>
    <scope>NUCLEOTIDE SEQUENCE [LARGE SCALE GENOMIC DNA]</scope>
</reference>
<dbReference type="SUPFAM" id="SSF53474">
    <property type="entry name" value="alpha/beta-Hydrolases"/>
    <property type="match status" value="1"/>
</dbReference>
<gene>
    <name evidence="3" type="ORF">UU74_C0010G0016</name>
</gene>
<sequence length="356" mass="39573">FGFMSKKKIIIILATILTFLSVYFLSTKGYFRGASDLLTDMQNGVDEGGLIGNFEDGSEHPLSIEYLRKGSYPGSDIVIEETLSSGSNYKRYLASYQSEGLKIYGLLTIPDEETPEGGFPAIIFNHGYIPPGQYKTTERYVAYIDGFADSGYVVFKPDYRGHGESEGEPEGAYGSNAYTIDVLNAVSSIKKYPGVNAEKIGMWGHSMGGFITLRNMVISKDIKVGVIWAGVVGSYPEMISNWRRTNATPPPETTTARRRWRDELQVAYGSPEENPAFWNSISATNYLADISGPLSIHHGTLDSSVPLLFSTTLKELMDKAGKESEIFIYEGDDHNLSKNFTSAMRRSLEYFDKYLK</sequence>
<protein>
    <recommendedName>
        <fullName evidence="2">Peptidase S9 prolyl oligopeptidase catalytic domain-containing protein</fullName>
    </recommendedName>
</protein>
<dbReference type="InterPro" id="IPR029058">
    <property type="entry name" value="AB_hydrolase_fold"/>
</dbReference>
<dbReference type="Proteomes" id="UP000033969">
    <property type="component" value="Unassembled WGS sequence"/>
</dbReference>
<comment type="caution">
    <text evidence="3">The sequence shown here is derived from an EMBL/GenBank/DDBJ whole genome shotgun (WGS) entry which is preliminary data.</text>
</comment>
<dbReference type="InterPro" id="IPR002471">
    <property type="entry name" value="Pept_S9_AS"/>
</dbReference>